<evidence type="ECO:0008006" key="3">
    <source>
        <dbReference type="Google" id="ProtNLM"/>
    </source>
</evidence>
<dbReference type="EMBL" id="BARW01042913">
    <property type="protein sequence ID" value="GAJ16874.1"/>
    <property type="molecule type" value="Genomic_DNA"/>
</dbReference>
<reference evidence="2" key="1">
    <citation type="journal article" date="2014" name="Front. Microbiol.">
        <title>High frequency of phylogenetically diverse reductive dehalogenase-homologous genes in deep subseafloor sedimentary metagenomes.</title>
        <authorList>
            <person name="Kawai M."/>
            <person name="Futagami T."/>
            <person name="Toyoda A."/>
            <person name="Takaki Y."/>
            <person name="Nishi S."/>
            <person name="Hori S."/>
            <person name="Arai W."/>
            <person name="Tsubouchi T."/>
            <person name="Morono Y."/>
            <person name="Uchiyama I."/>
            <person name="Ito T."/>
            <person name="Fujiyama A."/>
            <person name="Inagaki F."/>
            <person name="Takami H."/>
        </authorList>
    </citation>
    <scope>NUCLEOTIDE SEQUENCE</scope>
    <source>
        <strain evidence="2">Expedition CK06-06</strain>
    </source>
</reference>
<protein>
    <recommendedName>
        <fullName evidence="3">DUF559 domain-containing protein</fullName>
    </recommendedName>
</protein>
<gene>
    <name evidence="1" type="ORF">S12H4_63262</name>
    <name evidence="2" type="ORF">S12H4_63263</name>
</gene>
<evidence type="ECO:0000313" key="2">
    <source>
        <dbReference type="EMBL" id="GAJ16883.1"/>
    </source>
</evidence>
<comment type="caution">
    <text evidence="2">The sequence shown here is derived from an EMBL/GenBank/DDBJ whole genome shotgun (WGS) entry which is preliminary data.</text>
</comment>
<dbReference type="EMBL" id="BARW01042916">
    <property type="protein sequence ID" value="GAJ16883.1"/>
    <property type="molecule type" value="Genomic_DNA"/>
</dbReference>
<feature type="non-terminal residue" evidence="2">
    <location>
        <position position="40"/>
    </location>
</feature>
<proteinExistence type="predicted"/>
<name>X1UHC8_9ZZZZ</name>
<evidence type="ECO:0000313" key="1">
    <source>
        <dbReference type="EMBL" id="GAJ16874.1"/>
    </source>
</evidence>
<organism evidence="2">
    <name type="scientific">marine sediment metagenome</name>
    <dbReference type="NCBI Taxonomy" id="412755"/>
    <lineage>
        <taxon>unclassified sequences</taxon>
        <taxon>metagenomes</taxon>
        <taxon>ecological metagenomes</taxon>
    </lineage>
</organism>
<accession>X1UHC8</accession>
<sequence>MMRDPQVLALLRKKARRLLRKRGYRMVFTRWHYFGEHGEK</sequence>
<dbReference type="AlphaFoldDB" id="X1UHC8"/>